<name>A0A8D8ZGA8_9HEMI</name>
<organism evidence="1">
    <name type="scientific">Cacopsylla melanoneura</name>
    <dbReference type="NCBI Taxonomy" id="428564"/>
    <lineage>
        <taxon>Eukaryota</taxon>
        <taxon>Metazoa</taxon>
        <taxon>Ecdysozoa</taxon>
        <taxon>Arthropoda</taxon>
        <taxon>Hexapoda</taxon>
        <taxon>Insecta</taxon>
        <taxon>Pterygota</taxon>
        <taxon>Neoptera</taxon>
        <taxon>Paraneoptera</taxon>
        <taxon>Hemiptera</taxon>
        <taxon>Sternorrhyncha</taxon>
        <taxon>Psylloidea</taxon>
        <taxon>Psyllidae</taxon>
        <taxon>Psyllinae</taxon>
        <taxon>Cacopsylla</taxon>
    </lineage>
</organism>
<protein>
    <submittedName>
        <fullName evidence="1">Uncharacterized protein</fullName>
    </submittedName>
</protein>
<reference evidence="1" key="1">
    <citation type="submission" date="2021-05" db="EMBL/GenBank/DDBJ databases">
        <authorList>
            <person name="Alioto T."/>
            <person name="Alioto T."/>
            <person name="Gomez Garrido J."/>
        </authorList>
    </citation>
    <scope>NUCLEOTIDE SEQUENCE</scope>
</reference>
<dbReference type="AlphaFoldDB" id="A0A8D8ZGA8"/>
<accession>A0A8D8ZGA8</accession>
<dbReference type="EMBL" id="HBUF01513576">
    <property type="protein sequence ID" value="CAG6747278.1"/>
    <property type="molecule type" value="Transcribed_RNA"/>
</dbReference>
<evidence type="ECO:0000313" key="1">
    <source>
        <dbReference type="EMBL" id="CAG6747278.1"/>
    </source>
</evidence>
<proteinExistence type="predicted"/>
<sequence length="154" mass="17582">MIWQSDRYSGDCSHIMLWEQGGASQVSIVIEETLRLLLEIVVISCYGSKVEHHRSVECSCAVSATTRMERSIWMIWRPSSVRQTTSTVPARVWCVWRIHTTTVGVLYCPYTGSESSRTVVSSRTFQFTWTGPVCSMLLSIWASPCRKFWPVLIL</sequence>